<dbReference type="RefSeq" id="WP_096332371.1">
    <property type="nucleotide sequence ID" value="NZ_FOMX01000119.1"/>
</dbReference>
<evidence type="ECO:0000313" key="3">
    <source>
        <dbReference type="Proteomes" id="UP000199400"/>
    </source>
</evidence>
<organism evidence="2 3">
    <name type="scientific">Nannocystis exedens</name>
    <dbReference type="NCBI Taxonomy" id="54"/>
    <lineage>
        <taxon>Bacteria</taxon>
        <taxon>Pseudomonadati</taxon>
        <taxon>Myxococcota</taxon>
        <taxon>Polyangia</taxon>
        <taxon>Nannocystales</taxon>
        <taxon>Nannocystaceae</taxon>
        <taxon>Nannocystis</taxon>
    </lineage>
</organism>
<feature type="region of interest" description="Disordered" evidence="1">
    <location>
        <begin position="123"/>
        <end position="147"/>
    </location>
</feature>
<dbReference type="STRING" id="54.SAMN02745121_09144"/>
<sequence length="188" mass="20629">MPTKRTPDTALMQTIDRDARVLACDLLRNLCDLLRGVLDDLLLGGPHLDVQQLQESVEYLVVSSRYHGRALNNARITRRGTIRRTPSENVPEPARPFLRLGSYMGAFRSHQLLAVELGQHTAAPAPARPEPGGSATPAPDDRSGRFSTYRRDLTGAAIDAHLHGDVWTIDIDGQVHAFRPHSGGSDEP</sequence>
<evidence type="ECO:0000313" key="2">
    <source>
        <dbReference type="EMBL" id="SFF48572.1"/>
    </source>
</evidence>
<dbReference type="AlphaFoldDB" id="A0A1I2J1G8"/>
<reference evidence="3" key="1">
    <citation type="submission" date="2016-10" db="EMBL/GenBank/DDBJ databases">
        <authorList>
            <person name="Varghese N."/>
            <person name="Submissions S."/>
        </authorList>
    </citation>
    <scope>NUCLEOTIDE SEQUENCE [LARGE SCALE GENOMIC DNA]</scope>
    <source>
        <strain evidence="3">ATCC 25963</strain>
    </source>
</reference>
<dbReference type="EMBL" id="FOMX01000119">
    <property type="protein sequence ID" value="SFF48572.1"/>
    <property type="molecule type" value="Genomic_DNA"/>
</dbReference>
<dbReference type="Proteomes" id="UP000199400">
    <property type="component" value="Unassembled WGS sequence"/>
</dbReference>
<name>A0A1I2J1G8_9BACT</name>
<accession>A0A1I2J1G8</accession>
<protein>
    <submittedName>
        <fullName evidence="2">Uncharacterized protein</fullName>
    </submittedName>
</protein>
<gene>
    <name evidence="2" type="ORF">SAMN02745121_09144</name>
</gene>
<evidence type="ECO:0000256" key="1">
    <source>
        <dbReference type="SAM" id="MobiDB-lite"/>
    </source>
</evidence>
<keyword evidence="3" id="KW-1185">Reference proteome</keyword>
<proteinExistence type="predicted"/>